<dbReference type="FunFam" id="3.40.50.720:FF:000084">
    <property type="entry name" value="Short-chain dehydrogenase reductase"/>
    <property type="match status" value="1"/>
</dbReference>
<dbReference type="AlphaFoldDB" id="A0A231HG25"/>
<organism evidence="7 8">
    <name type="scientific">Nocardia cerradoensis</name>
    <dbReference type="NCBI Taxonomy" id="85688"/>
    <lineage>
        <taxon>Bacteria</taxon>
        <taxon>Bacillati</taxon>
        <taxon>Actinomycetota</taxon>
        <taxon>Actinomycetes</taxon>
        <taxon>Mycobacteriales</taxon>
        <taxon>Nocardiaceae</taxon>
        <taxon>Nocardia</taxon>
    </lineage>
</organism>
<keyword evidence="3" id="KW-0134">Cell wall</keyword>
<evidence type="ECO:0000256" key="3">
    <source>
        <dbReference type="ARBA" id="ARBA00022512"/>
    </source>
</evidence>
<dbReference type="PROSITE" id="PS00061">
    <property type="entry name" value="ADH_SHORT"/>
    <property type="match status" value="1"/>
</dbReference>
<dbReference type="PANTHER" id="PTHR42879">
    <property type="entry name" value="3-OXOACYL-(ACYL-CARRIER-PROTEIN) REDUCTASE"/>
    <property type="match status" value="1"/>
</dbReference>
<evidence type="ECO:0000313" key="8">
    <source>
        <dbReference type="Proteomes" id="UP000215506"/>
    </source>
</evidence>
<comment type="subcellular location">
    <subcellularLocation>
        <location evidence="1">Secreted</location>
        <location evidence="1">Cell wall</location>
    </subcellularLocation>
</comment>
<comment type="caution">
    <text evidence="7">The sequence shown here is derived from an EMBL/GenBank/DDBJ whole genome shotgun (WGS) entry which is preliminary data.</text>
</comment>
<keyword evidence="8" id="KW-1185">Reference proteome</keyword>
<dbReference type="GO" id="GO:0032787">
    <property type="term" value="P:monocarboxylic acid metabolic process"/>
    <property type="evidence" value="ECO:0007669"/>
    <property type="project" value="UniProtKB-ARBA"/>
</dbReference>
<dbReference type="InterPro" id="IPR002347">
    <property type="entry name" value="SDR_fam"/>
</dbReference>
<evidence type="ECO:0000256" key="4">
    <source>
        <dbReference type="ARBA" id="ARBA00023002"/>
    </source>
</evidence>
<dbReference type="PANTHER" id="PTHR42879:SF2">
    <property type="entry name" value="3-OXOACYL-[ACYL-CARRIER-PROTEIN] REDUCTASE FABG"/>
    <property type="match status" value="1"/>
</dbReference>
<sequence length="253" mass="25812">MSRTDLTGRTAIVTGSRRGIGAAIVRELLDHGATVVVCGRGEAGVADLVQTLDTTAPGRVRGCAADLTTAPGREHLLETAATVDILVNNAGGFTRVMDTLGSTLDEWNDQLAVNLTVPFLLCQAALPAMIEQGWGRIVNVGSIVASAPQLGNAIGYVAAKAGLVGFTSQLAAEVAHAGVTANVVNPGTIGTEHLRDYLAASDQMTEESLAGRIPVGRLGRPAEIAGVIPYLVSDAGAFITGAVLDINGGAIHA</sequence>
<dbReference type="EMBL" id="NGAF01000001">
    <property type="protein sequence ID" value="OXR47834.1"/>
    <property type="molecule type" value="Genomic_DNA"/>
</dbReference>
<dbReference type="SUPFAM" id="SSF51735">
    <property type="entry name" value="NAD(P)-binding Rossmann-fold domains"/>
    <property type="match status" value="1"/>
</dbReference>
<proteinExistence type="inferred from homology"/>
<protein>
    <recommendedName>
        <fullName evidence="5">3-oxoacyl-[acyl-carrier-protein] reductase MabA</fullName>
    </recommendedName>
</protein>
<comment type="similarity">
    <text evidence="2">Belongs to the short-chain dehydrogenases/reductases (SDR) family.</text>
</comment>
<evidence type="ECO:0000256" key="6">
    <source>
        <dbReference type="ARBA" id="ARBA00047400"/>
    </source>
</evidence>
<accession>A0A231HG25</accession>
<evidence type="ECO:0000256" key="1">
    <source>
        <dbReference type="ARBA" id="ARBA00004191"/>
    </source>
</evidence>
<dbReference type="InterPro" id="IPR036291">
    <property type="entry name" value="NAD(P)-bd_dom_sf"/>
</dbReference>
<name>A0A231HG25_9NOCA</name>
<dbReference type="InterPro" id="IPR050259">
    <property type="entry name" value="SDR"/>
</dbReference>
<gene>
    <name evidence="7" type="primary">fabG_3</name>
    <name evidence="7" type="ORF">B7C42_00959</name>
</gene>
<dbReference type="PRINTS" id="PR00080">
    <property type="entry name" value="SDRFAMILY"/>
</dbReference>
<dbReference type="PRINTS" id="PR00081">
    <property type="entry name" value="GDHRDH"/>
</dbReference>
<evidence type="ECO:0000256" key="5">
    <source>
        <dbReference type="ARBA" id="ARBA00040781"/>
    </source>
</evidence>
<dbReference type="Proteomes" id="UP000215506">
    <property type="component" value="Unassembled WGS sequence"/>
</dbReference>
<dbReference type="Pfam" id="PF13561">
    <property type="entry name" value="adh_short_C2"/>
    <property type="match status" value="1"/>
</dbReference>
<comment type="catalytic activity">
    <reaction evidence="6">
        <text>a (3R)-hydroxyacyl-[ACP] + NADP(+) = a 3-oxoacyl-[ACP] + NADPH + H(+)</text>
        <dbReference type="Rhea" id="RHEA:17397"/>
        <dbReference type="Rhea" id="RHEA-COMP:9916"/>
        <dbReference type="Rhea" id="RHEA-COMP:9945"/>
        <dbReference type="ChEBI" id="CHEBI:15378"/>
        <dbReference type="ChEBI" id="CHEBI:57783"/>
        <dbReference type="ChEBI" id="CHEBI:58349"/>
        <dbReference type="ChEBI" id="CHEBI:78776"/>
        <dbReference type="ChEBI" id="CHEBI:78827"/>
        <dbReference type="EC" id="1.1.1.100"/>
    </reaction>
    <physiologicalReaction direction="right-to-left" evidence="6">
        <dbReference type="Rhea" id="RHEA:17399"/>
    </physiologicalReaction>
</comment>
<evidence type="ECO:0000256" key="2">
    <source>
        <dbReference type="ARBA" id="ARBA00006484"/>
    </source>
</evidence>
<dbReference type="RefSeq" id="WP_039779656.1">
    <property type="nucleotide sequence ID" value="NZ_JAAXOR010000001.1"/>
</dbReference>
<dbReference type="InterPro" id="IPR020904">
    <property type="entry name" value="Sc_DH/Rdtase_CS"/>
</dbReference>
<dbReference type="GO" id="GO:0004316">
    <property type="term" value="F:3-oxoacyl-[acyl-carrier-protein] reductase (NADPH) activity"/>
    <property type="evidence" value="ECO:0007669"/>
    <property type="project" value="UniProtKB-EC"/>
</dbReference>
<reference evidence="7 8" key="1">
    <citation type="submission" date="2017-07" db="EMBL/GenBank/DDBJ databases">
        <title>First draft Genome Sequence of Nocardia cerradoensis isolated from human infection.</title>
        <authorList>
            <person name="Carrasco G."/>
        </authorList>
    </citation>
    <scope>NUCLEOTIDE SEQUENCE [LARGE SCALE GENOMIC DNA]</scope>
    <source>
        <strain evidence="7 8">CNM20130759</strain>
    </source>
</reference>
<keyword evidence="3" id="KW-0964">Secreted</keyword>
<evidence type="ECO:0000313" key="7">
    <source>
        <dbReference type="EMBL" id="OXR47834.1"/>
    </source>
</evidence>
<dbReference type="Gene3D" id="3.40.50.720">
    <property type="entry name" value="NAD(P)-binding Rossmann-like Domain"/>
    <property type="match status" value="1"/>
</dbReference>
<keyword evidence="4 7" id="KW-0560">Oxidoreductase</keyword>